<dbReference type="EMBL" id="LT629742">
    <property type="protein sequence ID" value="SDS42517.1"/>
    <property type="molecule type" value="Genomic_DNA"/>
</dbReference>
<keyword evidence="2" id="KW-0812">Transmembrane</keyword>
<feature type="region of interest" description="Disordered" evidence="1">
    <location>
        <begin position="994"/>
        <end position="1017"/>
    </location>
</feature>
<keyword evidence="2" id="KW-0472">Membrane</keyword>
<evidence type="ECO:0000256" key="2">
    <source>
        <dbReference type="SAM" id="Phobius"/>
    </source>
</evidence>
<feature type="transmembrane region" description="Helical" evidence="2">
    <location>
        <begin position="884"/>
        <end position="905"/>
    </location>
</feature>
<feature type="transmembrane region" description="Helical" evidence="2">
    <location>
        <begin position="857"/>
        <end position="878"/>
    </location>
</feature>
<feature type="transmembrane region" description="Helical" evidence="2">
    <location>
        <begin position="761"/>
        <end position="782"/>
    </location>
</feature>
<dbReference type="AlphaFoldDB" id="A0A1H1S3D5"/>
<proteinExistence type="predicted"/>
<feature type="transmembrane region" description="Helical" evidence="2">
    <location>
        <begin position="937"/>
        <end position="962"/>
    </location>
</feature>
<gene>
    <name evidence="3" type="ORF">SAMN04489834_1457</name>
</gene>
<organism evidence="3 4">
    <name type="scientific">Microterricola viridarii</name>
    <dbReference type="NCBI Taxonomy" id="412690"/>
    <lineage>
        <taxon>Bacteria</taxon>
        <taxon>Bacillati</taxon>
        <taxon>Actinomycetota</taxon>
        <taxon>Actinomycetes</taxon>
        <taxon>Micrococcales</taxon>
        <taxon>Microbacteriaceae</taxon>
        <taxon>Microterricola</taxon>
    </lineage>
</organism>
<accession>A0A1H1S3D5</accession>
<name>A0A1H1S3D5_9MICO</name>
<feature type="transmembrane region" description="Helical" evidence="2">
    <location>
        <begin position="689"/>
        <end position="709"/>
    </location>
</feature>
<evidence type="ECO:0008006" key="5">
    <source>
        <dbReference type="Google" id="ProtNLM"/>
    </source>
</evidence>
<keyword evidence="2" id="KW-1133">Transmembrane helix</keyword>
<keyword evidence="4" id="KW-1185">Reference proteome</keyword>
<sequence length="1017" mass="103622">MPSALRRLLRAPLRAVIVGALAVLLLGSALLQDAASAALAASVDPASRGIYDILVTADAASEAPTLLAPNSLYTGEEQLSLADVEAIRALAGVDLAAPIAQIVVPGQRGYQTQVRIPVDLGQPVSAPESYRAVLRLLGDSGLGERLIAENTAALTLDRADVPLEPPPVVDDVNSSCSIGAVAIPCSLFPWASAPLSRTAVWMEALDGTYSSTGESDGQTITLHMPASFSGDLRMTLIDPNAERALLGTAGGFLDPLIDLGGTAPVDYDALETWAAARDTPAARAINATAQATQKFHDEFLGGAAYLEYARILRERGEEPDPDAYTGTMMPVVPMLLADDLAAGALRAEFSVESFGPSGPLPDPLENSGGYVPNPPIPDAVRNGDPGVALPPVSVDASVLLNPASYGALSLPWPGTVPGRAPESVFPDYPFYVDLSSPVSVHDLAPGVGTVGSDGAQEVRLDGVGFHKLGGDAGSVLNESLRGGTDVNPDLAGTESVFGVVRARERGVPTQGEYRGGVSVGGFSAGEQRAITELAAGIPLGAYEPSDATLLATADDEGLSVGSPVAGFGPLGLAAGRTSAIADINSVAFRSENKVDAVRVRVAGVERYDAAGISAVTQAAREIERLGYRATIVAGSQGEDVRVSVGGYAFGTMDAATPQRVGELGVIQQRWSVLGPAAAAGAGIGAGTQLLLGTALLAVLGAFALIEAGAVPARRREAAVLRGLGWRRRRIVAWFAAEHVVALAVLAAAGLAAVLVAADPPLTATVVVVVLLAGSAIALTALARATRAPRVWTASEAELQHARGDVREREFERRPEARVLGTDLSAAESAPAARIVRMPRSPLLWGVQRAWRSPAASLPRAAAVGAVMAPVAALTAASAEPGGGGPAQLLLAAAGVAAGLVLLAGLRQRDRAAATPESADAPAAVLAASGWLPREVRLAALAASLAAPLAAALLGSYALWFVLSSAGIDSVNTPVSAALVAGLAAALLLLPPRPRPSPSPSAEKIPARKAALSRGIAS</sequence>
<reference evidence="4" key="1">
    <citation type="submission" date="2016-10" db="EMBL/GenBank/DDBJ databases">
        <authorList>
            <person name="Varghese N."/>
            <person name="Submissions S."/>
        </authorList>
    </citation>
    <scope>NUCLEOTIDE SEQUENCE [LARGE SCALE GENOMIC DNA]</scope>
    <source>
        <strain evidence="4">DSM 21772</strain>
    </source>
</reference>
<feature type="transmembrane region" description="Helical" evidence="2">
    <location>
        <begin position="974"/>
        <end position="990"/>
    </location>
</feature>
<evidence type="ECO:0000256" key="1">
    <source>
        <dbReference type="SAM" id="MobiDB-lite"/>
    </source>
</evidence>
<evidence type="ECO:0000313" key="4">
    <source>
        <dbReference type="Proteomes" id="UP000181956"/>
    </source>
</evidence>
<protein>
    <recommendedName>
        <fullName evidence="5">FtsX-like permease family protein</fullName>
    </recommendedName>
</protein>
<dbReference type="STRING" id="412690.SAMN04489834_1457"/>
<dbReference type="Proteomes" id="UP000181956">
    <property type="component" value="Chromosome I"/>
</dbReference>
<feature type="transmembrane region" description="Helical" evidence="2">
    <location>
        <begin position="730"/>
        <end position="755"/>
    </location>
</feature>
<evidence type="ECO:0000313" key="3">
    <source>
        <dbReference type="EMBL" id="SDS42517.1"/>
    </source>
</evidence>